<name>A0ABM8VLL6_9BACL</name>
<organism evidence="3 4">
    <name type="scientific">Paenibacillus allorhizosphaerae</name>
    <dbReference type="NCBI Taxonomy" id="2849866"/>
    <lineage>
        <taxon>Bacteria</taxon>
        <taxon>Bacillati</taxon>
        <taxon>Bacillota</taxon>
        <taxon>Bacilli</taxon>
        <taxon>Bacillales</taxon>
        <taxon>Paenibacillaceae</taxon>
        <taxon>Paenibacillus</taxon>
    </lineage>
</organism>
<keyword evidence="4" id="KW-1185">Reference proteome</keyword>
<keyword evidence="2" id="KW-1133">Transmembrane helix</keyword>
<proteinExistence type="predicted"/>
<dbReference type="RefSeq" id="WP_218100455.1">
    <property type="nucleotide sequence ID" value="NZ_CAJVCE010000012.1"/>
</dbReference>
<feature type="transmembrane region" description="Helical" evidence="2">
    <location>
        <begin position="20"/>
        <end position="40"/>
    </location>
</feature>
<evidence type="ECO:0000256" key="2">
    <source>
        <dbReference type="SAM" id="Phobius"/>
    </source>
</evidence>
<dbReference type="Proteomes" id="UP000730618">
    <property type="component" value="Unassembled WGS sequence"/>
</dbReference>
<comment type="caution">
    <text evidence="3">The sequence shown here is derived from an EMBL/GenBank/DDBJ whole genome shotgun (WGS) entry which is preliminary data.</text>
</comment>
<dbReference type="EMBL" id="CAJVCE010000012">
    <property type="protein sequence ID" value="CAG7648259.1"/>
    <property type="molecule type" value="Genomic_DNA"/>
</dbReference>
<sequence>MKTEEWKQQISKLNRPGFYLALAVSAGIIMNGMIVSYKLMPLLQQEFVYNANYNQVQRELALIEGSPVPAKATDQDIERLVRQVPTKEEISRFIVSLRELEQKSGIVLSSIRFGEDKNKQPVDELNAILNGQLKMSAPSLNGSNAVQGTQSAQPPGAGSPSNSLQAKAAAPATPDIGFQETKITLNGTGTYAQVVDFFNKVYQLERVMTVTDWQMDPTGKTVNSKGSKEPGEPLVQIGMTLLIYHAGQYAGIFPDLPAIPTSTFEPKQSPVVPDDQYLKMLDSAVGKP</sequence>
<reference evidence="3 4" key="1">
    <citation type="submission" date="2021-06" db="EMBL/GenBank/DDBJ databases">
        <authorList>
            <person name="Criscuolo A."/>
        </authorList>
    </citation>
    <scope>NUCLEOTIDE SEQUENCE [LARGE SCALE GENOMIC DNA]</scope>
    <source>
        <strain evidence="4">CIP 111802</strain>
    </source>
</reference>
<evidence type="ECO:0000256" key="1">
    <source>
        <dbReference type="SAM" id="MobiDB-lite"/>
    </source>
</evidence>
<feature type="compositionally biased region" description="Polar residues" evidence="1">
    <location>
        <begin position="139"/>
        <end position="165"/>
    </location>
</feature>
<gene>
    <name evidence="3" type="ORF">PAECIP111802_04164</name>
</gene>
<evidence type="ECO:0000313" key="4">
    <source>
        <dbReference type="Proteomes" id="UP000730618"/>
    </source>
</evidence>
<protein>
    <submittedName>
        <fullName evidence="3">Uncharacterized protein</fullName>
    </submittedName>
</protein>
<evidence type="ECO:0000313" key="3">
    <source>
        <dbReference type="EMBL" id="CAG7648259.1"/>
    </source>
</evidence>
<keyword evidence="2" id="KW-0812">Transmembrane</keyword>
<feature type="region of interest" description="Disordered" evidence="1">
    <location>
        <begin position="139"/>
        <end position="171"/>
    </location>
</feature>
<accession>A0ABM8VLL6</accession>
<keyword evidence="2" id="KW-0472">Membrane</keyword>